<evidence type="ECO:0000256" key="1">
    <source>
        <dbReference type="SAM" id="MobiDB-lite"/>
    </source>
</evidence>
<organism evidence="3 4">
    <name type="scientific">Phormidium yuhuli AB48</name>
    <dbReference type="NCBI Taxonomy" id="2940671"/>
    <lineage>
        <taxon>Bacteria</taxon>
        <taxon>Bacillati</taxon>
        <taxon>Cyanobacteriota</taxon>
        <taxon>Cyanophyceae</taxon>
        <taxon>Oscillatoriophycideae</taxon>
        <taxon>Oscillatoriales</taxon>
        <taxon>Oscillatoriaceae</taxon>
        <taxon>Phormidium</taxon>
        <taxon>Phormidium yuhuli</taxon>
    </lineage>
</organism>
<dbReference type="PANTHER" id="PTHR23150:SF19">
    <property type="entry name" value="FORMYLGLYCINE-GENERATING ENZYME"/>
    <property type="match status" value="1"/>
</dbReference>
<accession>A0ABY5AS55</accession>
<dbReference type="Gene3D" id="3.90.1580.10">
    <property type="entry name" value="paralog of FGE (formylglycine-generating enzyme)"/>
    <property type="match status" value="1"/>
</dbReference>
<proteinExistence type="predicted"/>
<dbReference type="Pfam" id="PF03781">
    <property type="entry name" value="FGE-sulfatase"/>
    <property type="match status" value="1"/>
</dbReference>
<dbReference type="InterPro" id="IPR047738">
    <property type="entry name" value="SAV_2336-like_N"/>
</dbReference>
<feature type="compositionally biased region" description="Polar residues" evidence="1">
    <location>
        <begin position="48"/>
        <end position="66"/>
    </location>
</feature>
<evidence type="ECO:0000259" key="2">
    <source>
        <dbReference type="Pfam" id="PF03781"/>
    </source>
</evidence>
<dbReference type="InterPro" id="IPR051043">
    <property type="entry name" value="Sulfatase_Mod_Factor_Kinase"/>
</dbReference>
<protein>
    <submittedName>
        <fullName evidence="3">SUMF1/EgtB/PvdO family nonheme iron enzyme</fullName>
    </submittedName>
</protein>
<dbReference type="NCBIfam" id="NF041121">
    <property type="entry name" value="SAV_2336_NTERM"/>
    <property type="match status" value="1"/>
</dbReference>
<feature type="compositionally biased region" description="Acidic residues" evidence="1">
    <location>
        <begin position="99"/>
        <end position="144"/>
    </location>
</feature>
<feature type="region of interest" description="Disordered" evidence="1">
    <location>
        <begin position="48"/>
        <end position="157"/>
    </location>
</feature>
<keyword evidence="4" id="KW-1185">Reference proteome</keyword>
<gene>
    <name evidence="3" type="ORF">NEA10_03150</name>
</gene>
<dbReference type="SUPFAM" id="SSF56436">
    <property type="entry name" value="C-type lectin-like"/>
    <property type="match status" value="1"/>
</dbReference>
<name>A0ABY5AS55_9CYAN</name>
<reference evidence="3" key="1">
    <citation type="submission" date="2022-06" db="EMBL/GenBank/DDBJ databases">
        <title>Genome sequence of Phormidium yuhuli AB48 isolated from an industrial photobioreactor environment.</title>
        <authorList>
            <person name="Qiu Y."/>
            <person name="Noonan A.J.C."/>
            <person name="Dofher K."/>
            <person name="Koch M."/>
            <person name="Kieft B."/>
            <person name="Lin X."/>
            <person name="Ziels R.M."/>
            <person name="Hallam S.J."/>
        </authorList>
    </citation>
    <scope>NUCLEOTIDE SEQUENCE</scope>
    <source>
        <strain evidence="3">AB48</strain>
    </source>
</reference>
<feature type="domain" description="Sulfatase-modifying factor enzyme-like" evidence="2">
    <location>
        <begin position="706"/>
        <end position="942"/>
    </location>
</feature>
<dbReference type="RefSeq" id="WP_252663771.1">
    <property type="nucleotide sequence ID" value="NZ_CP098611.1"/>
</dbReference>
<evidence type="ECO:0000313" key="3">
    <source>
        <dbReference type="EMBL" id="USR91741.1"/>
    </source>
</evidence>
<dbReference type="InterPro" id="IPR042095">
    <property type="entry name" value="SUMF_sf"/>
</dbReference>
<dbReference type="PANTHER" id="PTHR23150">
    <property type="entry name" value="SULFATASE MODIFYING FACTOR 1, 2"/>
    <property type="match status" value="1"/>
</dbReference>
<dbReference type="InterPro" id="IPR016187">
    <property type="entry name" value="CTDL_fold"/>
</dbReference>
<sequence length="949" mass="106129">MEASQQQRRPTIGQSAQRLRQQLGLDLDALDLADAFWLAQFIESDMSSAAPTTASGQDTPASSTDDPSTDPAPRRDKPEVNLYAEPRQTPAAAPTSDADNLEDGTETEDTETEDTETEDTETEDTETEDTETEDTETEDTETEDTSPTPPFPAPAAPALRTRLELGRSLRPLMRKVPSRLRQELDEAATVKQIAETGLWIPVVRPEAERWLELDFVVEDSKTTVIWERTIAELEQLMAYQGAFRTLRTWRLALPESASAPEIQLFPRWRDSREKHAAQRPRSPRELLDPSRRRLVLLLTDCTSSLWWRGIIQDILWSWAEVQPVSIMQLFPERLWTRTALSMGHIVRLGATAPGVPSARLDVTGLPQPQLWDLEDEMDPEETETDPVAAPDRRLVLPIVTPNPQPLKRWAQVIAGSGHEEIPGRVFELSWVQQMVQEQVPDSGGHPRTARQRVAQFRATASDLAQQLAGYMAATPVSLPVIDLLRDEFVPDARQDHVAEVLLSGLLQRCDADEEPDPCRYQFFGDDEPAGAAQRVRDLLLDSVPMRQSRQVLEQLSQRMTDRAGNSLKSFEAFLAAVEESGADLSAAALPLAQVGLDVLHRLGGPHAALARRYETVRQDTGPGRRTSSGSPALQTEEFTVVTFEVESDNVPPEVAPTPALESFDFTVATIQSRQTWFGLGKKWVIHRQEQQGYRFLELLPGDITLEMVAIPEGSFVMGSPDDEPERRDNESPQHEVTVPSFFMGRYPVTQAQWRLVAAMPQLERELKPDPSHFKGDNRPVEQVSWYDAMEFCARLSAHTGREYRLPSEAEWEYACRAGTTTPFHFGEMITTEVANYDGNSTYNGGPKGDNRGETTPVGHFGIANAWGLSDMHGNVWEWCLDHWHNNYGKAPTDGSAWLSEDEGSTRVLRGGSWLDVPRHCRSASRYPDTPRNDGSDDGFRLVSVAPRTL</sequence>
<dbReference type="Proteomes" id="UP001056708">
    <property type="component" value="Chromosome"/>
</dbReference>
<dbReference type="EMBL" id="CP098611">
    <property type="protein sequence ID" value="USR91741.1"/>
    <property type="molecule type" value="Genomic_DNA"/>
</dbReference>
<evidence type="ECO:0000313" key="4">
    <source>
        <dbReference type="Proteomes" id="UP001056708"/>
    </source>
</evidence>
<dbReference type="InterPro" id="IPR005532">
    <property type="entry name" value="SUMF_dom"/>
</dbReference>